<dbReference type="RefSeq" id="WP_207471860.1">
    <property type="nucleotide sequence ID" value="NZ_JAFNAW010000091.1"/>
</dbReference>
<evidence type="ECO:0000313" key="3">
    <source>
        <dbReference type="Proteomes" id="UP001595557"/>
    </source>
</evidence>
<evidence type="ECO:0000313" key="2">
    <source>
        <dbReference type="EMBL" id="MFC3168813.1"/>
    </source>
</evidence>
<sequence>MILILGAALGWIGDQLDPRGFAAMAIPRTRSASSSKSRKGAAPDPDADP</sequence>
<accession>A0ABV7IFS7</accession>
<evidence type="ECO:0000256" key="1">
    <source>
        <dbReference type="SAM" id="MobiDB-lite"/>
    </source>
</evidence>
<reference evidence="3" key="1">
    <citation type="journal article" date="2019" name="Int. J. Syst. Evol. Microbiol.">
        <title>The Global Catalogue of Microorganisms (GCM) 10K type strain sequencing project: providing services to taxonomists for standard genome sequencing and annotation.</title>
        <authorList>
            <consortium name="The Broad Institute Genomics Platform"/>
            <consortium name="The Broad Institute Genome Sequencing Center for Infectious Disease"/>
            <person name="Wu L."/>
            <person name="Ma J."/>
        </authorList>
    </citation>
    <scope>NUCLEOTIDE SEQUENCE [LARGE SCALE GENOMIC DNA]</scope>
    <source>
        <strain evidence="3">KCTC 52239</strain>
    </source>
</reference>
<feature type="region of interest" description="Disordered" evidence="1">
    <location>
        <begin position="27"/>
        <end position="49"/>
    </location>
</feature>
<dbReference type="Proteomes" id="UP001595557">
    <property type="component" value="Unassembled WGS sequence"/>
</dbReference>
<gene>
    <name evidence="2" type="ORF">ACFOD7_12215</name>
</gene>
<proteinExistence type="predicted"/>
<organism evidence="2 3">
    <name type="scientific">Paracoccus fontiphilus</name>
    <dbReference type="NCBI Taxonomy" id="1815556"/>
    <lineage>
        <taxon>Bacteria</taxon>
        <taxon>Pseudomonadati</taxon>
        <taxon>Pseudomonadota</taxon>
        <taxon>Alphaproteobacteria</taxon>
        <taxon>Rhodobacterales</taxon>
        <taxon>Paracoccaceae</taxon>
        <taxon>Paracoccus</taxon>
    </lineage>
</organism>
<comment type="caution">
    <text evidence="2">The sequence shown here is derived from an EMBL/GenBank/DDBJ whole genome shotgun (WGS) entry which is preliminary data.</text>
</comment>
<protein>
    <submittedName>
        <fullName evidence="2">Uncharacterized protein</fullName>
    </submittedName>
</protein>
<name>A0ABV7IFS7_9RHOB</name>
<keyword evidence="3" id="KW-1185">Reference proteome</keyword>
<dbReference type="EMBL" id="JBHRTE010000048">
    <property type="protein sequence ID" value="MFC3168813.1"/>
    <property type="molecule type" value="Genomic_DNA"/>
</dbReference>